<evidence type="ECO:0000256" key="7">
    <source>
        <dbReference type="SAM" id="Phobius"/>
    </source>
</evidence>
<dbReference type="Pfam" id="PF20684">
    <property type="entry name" value="Fung_rhodopsin"/>
    <property type="match status" value="1"/>
</dbReference>
<evidence type="ECO:0000256" key="5">
    <source>
        <dbReference type="ARBA" id="ARBA00038359"/>
    </source>
</evidence>
<evidence type="ECO:0000313" key="10">
    <source>
        <dbReference type="Proteomes" id="UP000799429"/>
    </source>
</evidence>
<dbReference type="OrthoDB" id="5283415at2759"/>
<dbReference type="PANTHER" id="PTHR33048:SF108">
    <property type="entry name" value="INTEGRAL MEMBRANE PROTEIN"/>
    <property type="match status" value="1"/>
</dbReference>
<feature type="transmembrane region" description="Helical" evidence="7">
    <location>
        <begin position="225"/>
        <end position="248"/>
    </location>
</feature>
<keyword evidence="2 7" id="KW-0812">Transmembrane</keyword>
<keyword evidence="10" id="KW-1185">Reference proteome</keyword>
<keyword evidence="3 7" id="KW-1133">Transmembrane helix</keyword>
<sequence length="399" mass="44412">MVEQLQDAALAITILFPAISTIFVILRLWSKFVLRRLHWDDALIVLAWLLIIGQTVSVYKVIKVSYIGYHIYDIPQVDLHQLTVGNIYNFANQLFYYPILCIIKAAVIIFLLRIGDNRPAVKISLQVLFAVNLMMLVAFWLTDLLQCTPLKYVWEFIEMDIEAQIKAGADENGMLNGELVKGGKCIDQVGFFITSASLHVVTDVIVLVIPMAMVWHLRMVMKKKVAVIVILSLGWVVTGVSIARPIIFKRDLNPNRPDPTYGVGITISGIEVNLALIAACAPALKALTKRFAPKIWSNSSQTPNPYQTAYGNGNSIPLQSGHGQGTVHRYTGHQTSRAEGGYVKGRKTTGMNLENDSQEEIMMDHAKNGIMVRTEIAMDETDVAESQKSRDSLNNANKV</sequence>
<feature type="transmembrane region" description="Helical" evidence="7">
    <location>
        <begin position="12"/>
        <end position="30"/>
    </location>
</feature>
<evidence type="ECO:0000256" key="3">
    <source>
        <dbReference type="ARBA" id="ARBA00022989"/>
    </source>
</evidence>
<proteinExistence type="inferred from homology"/>
<feature type="transmembrane region" description="Helical" evidence="7">
    <location>
        <begin position="260"/>
        <end position="284"/>
    </location>
</feature>
<reference evidence="9" key="1">
    <citation type="journal article" date="2020" name="Stud. Mycol.">
        <title>101 Dothideomycetes genomes: a test case for predicting lifestyles and emergence of pathogens.</title>
        <authorList>
            <person name="Haridas S."/>
            <person name="Albert R."/>
            <person name="Binder M."/>
            <person name="Bloem J."/>
            <person name="Labutti K."/>
            <person name="Salamov A."/>
            <person name="Andreopoulos B."/>
            <person name="Baker S."/>
            <person name="Barry K."/>
            <person name="Bills G."/>
            <person name="Bluhm B."/>
            <person name="Cannon C."/>
            <person name="Castanera R."/>
            <person name="Culley D."/>
            <person name="Daum C."/>
            <person name="Ezra D."/>
            <person name="Gonzalez J."/>
            <person name="Henrissat B."/>
            <person name="Kuo A."/>
            <person name="Liang C."/>
            <person name="Lipzen A."/>
            <person name="Lutzoni F."/>
            <person name="Magnuson J."/>
            <person name="Mondo S."/>
            <person name="Nolan M."/>
            <person name="Ohm R."/>
            <person name="Pangilinan J."/>
            <person name="Park H.-J."/>
            <person name="Ramirez L."/>
            <person name="Alfaro M."/>
            <person name="Sun H."/>
            <person name="Tritt A."/>
            <person name="Yoshinaga Y."/>
            <person name="Zwiers L.-H."/>
            <person name="Turgeon B."/>
            <person name="Goodwin S."/>
            <person name="Spatafora J."/>
            <person name="Crous P."/>
            <person name="Grigoriev I."/>
        </authorList>
    </citation>
    <scope>NUCLEOTIDE SEQUENCE</scope>
    <source>
        <strain evidence="9">CBS 101060</strain>
    </source>
</reference>
<feature type="transmembrane region" description="Helical" evidence="7">
    <location>
        <begin position="124"/>
        <end position="142"/>
    </location>
</feature>
<evidence type="ECO:0000256" key="4">
    <source>
        <dbReference type="ARBA" id="ARBA00023136"/>
    </source>
</evidence>
<feature type="domain" description="Rhodopsin" evidence="8">
    <location>
        <begin position="26"/>
        <end position="289"/>
    </location>
</feature>
<protein>
    <recommendedName>
        <fullName evidence="8">Rhodopsin domain-containing protein</fullName>
    </recommendedName>
</protein>
<evidence type="ECO:0000256" key="1">
    <source>
        <dbReference type="ARBA" id="ARBA00004141"/>
    </source>
</evidence>
<keyword evidence="4 7" id="KW-0472">Membrane</keyword>
<evidence type="ECO:0000256" key="6">
    <source>
        <dbReference type="SAM" id="MobiDB-lite"/>
    </source>
</evidence>
<comment type="subcellular location">
    <subcellularLocation>
        <location evidence="1">Membrane</location>
        <topology evidence="1">Multi-pass membrane protein</topology>
    </subcellularLocation>
</comment>
<feature type="transmembrane region" description="Helical" evidence="7">
    <location>
        <begin position="42"/>
        <end position="62"/>
    </location>
</feature>
<dbReference type="InterPro" id="IPR052337">
    <property type="entry name" value="SAT4-like"/>
</dbReference>
<evidence type="ECO:0000259" key="8">
    <source>
        <dbReference type="Pfam" id="PF20684"/>
    </source>
</evidence>
<dbReference type="AlphaFoldDB" id="A0A9P4SA25"/>
<dbReference type="EMBL" id="MU006096">
    <property type="protein sequence ID" value="KAF2838639.1"/>
    <property type="molecule type" value="Genomic_DNA"/>
</dbReference>
<dbReference type="InterPro" id="IPR049326">
    <property type="entry name" value="Rhodopsin_dom_fungi"/>
</dbReference>
<organism evidence="9 10">
    <name type="scientific">Patellaria atrata CBS 101060</name>
    <dbReference type="NCBI Taxonomy" id="1346257"/>
    <lineage>
        <taxon>Eukaryota</taxon>
        <taxon>Fungi</taxon>
        <taxon>Dikarya</taxon>
        <taxon>Ascomycota</taxon>
        <taxon>Pezizomycotina</taxon>
        <taxon>Dothideomycetes</taxon>
        <taxon>Dothideomycetes incertae sedis</taxon>
        <taxon>Patellariales</taxon>
        <taxon>Patellariaceae</taxon>
        <taxon>Patellaria</taxon>
    </lineage>
</organism>
<feature type="region of interest" description="Disordered" evidence="6">
    <location>
        <begin position="320"/>
        <end position="350"/>
    </location>
</feature>
<dbReference type="Proteomes" id="UP000799429">
    <property type="component" value="Unassembled WGS sequence"/>
</dbReference>
<evidence type="ECO:0000256" key="2">
    <source>
        <dbReference type="ARBA" id="ARBA00022692"/>
    </source>
</evidence>
<dbReference type="PANTHER" id="PTHR33048">
    <property type="entry name" value="PTH11-LIKE INTEGRAL MEMBRANE PROTEIN (AFU_ORTHOLOGUE AFUA_5G11245)"/>
    <property type="match status" value="1"/>
</dbReference>
<comment type="caution">
    <text evidence="9">The sequence shown here is derived from an EMBL/GenBank/DDBJ whole genome shotgun (WGS) entry which is preliminary data.</text>
</comment>
<name>A0A9P4SA25_9PEZI</name>
<dbReference type="GO" id="GO:0016020">
    <property type="term" value="C:membrane"/>
    <property type="evidence" value="ECO:0007669"/>
    <property type="project" value="UniProtKB-SubCell"/>
</dbReference>
<comment type="similarity">
    <text evidence="5">Belongs to the SAT4 family.</text>
</comment>
<accession>A0A9P4SA25</accession>
<feature type="transmembrane region" description="Helical" evidence="7">
    <location>
        <begin position="189"/>
        <end position="213"/>
    </location>
</feature>
<gene>
    <name evidence="9" type="ORF">M501DRAFT_975270</name>
</gene>
<evidence type="ECO:0000313" key="9">
    <source>
        <dbReference type="EMBL" id="KAF2838639.1"/>
    </source>
</evidence>
<feature type="transmembrane region" description="Helical" evidence="7">
    <location>
        <begin position="94"/>
        <end position="112"/>
    </location>
</feature>